<feature type="binding site" evidence="17">
    <location>
        <position position="252"/>
    </location>
    <ligand>
        <name>Mn(2+)</name>
        <dbReference type="ChEBI" id="CHEBI:29035"/>
    </ligand>
</feature>
<dbReference type="GO" id="GO:0000139">
    <property type="term" value="C:Golgi membrane"/>
    <property type="evidence" value="ECO:0007669"/>
    <property type="project" value="UniProtKB-SubCell"/>
</dbReference>
<dbReference type="PANTHER" id="PTHR10896">
    <property type="entry name" value="GALACTOSYLGALACTOSYLXYLOSYLPROTEIN 3-BETA-GLUCURONOSYLTRANSFERASE BETA-1,3-GLUCURONYLTRANSFERASE"/>
    <property type="match status" value="1"/>
</dbReference>
<evidence type="ECO:0000256" key="3">
    <source>
        <dbReference type="ARBA" id="ARBA00004922"/>
    </source>
</evidence>
<keyword evidence="6 19" id="KW-0808">Transferase</keyword>
<evidence type="ECO:0000313" key="23">
    <source>
        <dbReference type="EnsemblMetazoa" id="KAF7494795.1"/>
    </source>
</evidence>
<evidence type="ECO:0000256" key="20">
    <source>
        <dbReference type="SAM" id="MobiDB-lite"/>
    </source>
</evidence>
<dbReference type="Gene3D" id="3.90.550.10">
    <property type="entry name" value="Spore Coat Polysaccharide Biosynthesis Protein SpsA, Chain A"/>
    <property type="match status" value="1"/>
</dbReference>
<evidence type="ECO:0000256" key="8">
    <source>
        <dbReference type="ARBA" id="ARBA00022723"/>
    </source>
</evidence>
<evidence type="ECO:0000256" key="21">
    <source>
        <dbReference type="SAM" id="SignalP"/>
    </source>
</evidence>
<dbReference type="SUPFAM" id="SSF53448">
    <property type="entry name" value="Nucleotide-diphospho-sugar transferases"/>
    <property type="match status" value="1"/>
</dbReference>
<dbReference type="PANTHER" id="PTHR10896:SF50">
    <property type="entry name" value="GALACTOSYLGALACTOSYLXYLOSYLPROTEIN 3-BETA-GLUCURONOSYLTRANSFERASE P"/>
    <property type="match status" value="1"/>
</dbReference>
<comment type="cofactor">
    <cofactor evidence="1 17 19">
        <name>Mn(2+)</name>
        <dbReference type="ChEBI" id="CHEBI:29035"/>
    </cofactor>
</comment>
<evidence type="ECO:0000256" key="6">
    <source>
        <dbReference type="ARBA" id="ARBA00022679"/>
    </source>
</evidence>
<dbReference type="GO" id="GO:0046872">
    <property type="term" value="F:metal ion binding"/>
    <property type="evidence" value="ECO:0007669"/>
    <property type="project" value="UniProtKB-KW"/>
</dbReference>
<keyword evidence="9 19" id="KW-0735">Signal-anchor</keyword>
<evidence type="ECO:0000256" key="1">
    <source>
        <dbReference type="ARBA" id="ARBA00001936"/>
    </source>
</evidence>
<keyword evidence="14 17" id="KW-0464">Manganese</keyword>
<dbReference type="InterPro" id="IPR029044">
    <property type="entry name" value="Nucleotide-diphossugar_trans"/>
</dbReference>
<dbReference type="EnsemblMetazoa" id="SSS_5877s_mrna">
    <property type="protein sequence ID" value="KAF7494795.1"/>
    <property type="gene ID" value="SSS_5877"/>
</dbReference>
<feature type="region of interest" description="Disordered" evidence="20">
    <location>
        <begin position="104"/>
        <end position="128"/>
    </location>
</feature>
<dbReference type="EC" id="2.4.1.135" evidence="5 19"/>
<feature type="chain" id="PRO_5038316141" description="Galactosylgalactosylxylosylprotein 3-beta-glucuronosyltransferase" evidence="21">
    <location>
        <begin position="31"/>
        <end position="400"/>
    </location>
</feature>
<comment type="subcellular location">
    <subcellularLocation>
        <location evidence="2 19">Golgi apparatus membrane</location>
        <topology evidence="2 19">Single-pass type II membrane protein</topology>
    </subcellularLocation>
</comment>
<evidence type="ECO:0000256" key="14">
    <source>
        <dbReference type="ARBA" id="ARBA00023211"/>
    </source>
</evidence>
<evidence type="ECO:0000256" key="4">
    <source>
        <dbReference type="ARBA" id="ARBA00007706"/>
    </source>
</evidence>
<feature type="active site" description="Proton donor/acceptor" evidence="16">
    <location>
        <position position="337"/>
    </location>
</feature>
<comment type="catalytic activity">
    <reaction evidence="15 19">
        <text>3-O-(beta-D-galactosyl-(1-&gt;3)-beta-D-galactosyl-(1-&gt;4)-beta-D-xylosyl)-L-seryl-[protein] + UDP-alpha-D-glucuronate = 3-O-(beta-D-GlcA-(1-&gt;3)-beta-D-Gal-(1-&gt;3)-beta-D-Gal-(1-&gt;4)-beta-D-Xyl)-L-seryl-[protein] + UDP + H(+)</text>
        <dbReference type="Rhea" id="RHEA:24168"/>
        <dbReference type="Rhea" id="RHEA-COMP:12571"/>
        <dbReference type="Rhea" id="RHEA-COMP:12573"/>
        <dbReference type="ChEBI" id="CHEBI:15378"/>
        <dbReference type="ChEBI" id="CHEBI:58052"/>
        <dbReference type="ChEBI" id="CHEBI:58223"/>
        <dbReference type="ChEBI" id="CHEBI:132090"/>
        <dbReference type="ChEBI" id="CHEBI:132093"/>
        <dbReference type="EC" id="2.4.1.135"/>
    </reaction>
</comment>
<evidence type="ECO:0000256" key="16">
    <source>
        <dbReference type="PIRSR" id="PIRSR605027-1"/>
    </source>
</evidence>
<keyword evidence="21" id="KW-0732">Signal</keyword>
<proteinExistence type="inferred from homology"/>
<reference evidence="24" key="1">
    <citation type="journal article" date="2020" name="PLoS Negl. Trop. Dis.">
        <title>High-quality nuclear genome for Sarcoptes scabiei-A critical resource for a neglected parasite.</title>
        <authorList>
            <person name="Korhonen P.K."/>
            <person name="Gasser R.B."/>
            <person name="Ma G."/>
            <person name="Wang T."/>
            <person name="Stroehlein A.J."/>
            <person name="Young N.D."/>
            <person name="Ang C.S."/>
            <person name="Fernando D.D."/>
            <person name="Lu H.C."/>
            <person name="Taylor S."/>
            <person name="Reynolds S.L."/>
            <person name="Mofiz E."/>
            <person name="Najaraj S.H."/>
            <person name="Gowda H."/>
            <person name="Madugundu A."/>
            <person name="Renuse S."/>
            <person name="Holt D."/>
            <person name="Pandey A."/>
            <person name="Papenfuss A.T."/>
            <person name="Fischer K."/>
        </authorList>
    </citation>
    <scope>NUCLEOTIDE SEQUENCE [LARGE SCALE GENOMIC DNA]</scope>
</reference>
<dbReference type="AlphaFoldDB" id="A0A834RFF9"/>
<evidence type="ECO:0000256" key="15">
    <source>
        <dbReference type="ARBA" id="ARBA00047979"/>
    </source>
</evidence>
<evidence type="ECO:0000256" key="7">
    <source>
        <dbReference type="ARBA" id="ARBA00022692"/>
    </source>
</evidence>
<evidence type="ECO:0000256" key="19">
    <source>
        <dbReference type="RuleBase" id="RU363127"/>
    </source>
</evidence>
<evidence type="ECO:0000256" key="12">
    <source>
        <dbReference type="ARBA" id="ARBA00023136"/>
    </source>
</evidence>
<feature type="glycosylation site" description="N-linked (GlcNAc...) asparagine" evidence="18">
    <location>
        <position position="357"/>
    </location>
</feature>
<evidence type="ECO:0000256" key="17">
    <source>
        <dbReference type="PIRSR" id="PIRSR605027-3"/>
    </source>
</evidence>
<name>A0A834RFF9_SARSC</name>
<comment type="pathway">
    <text evidence="3 19">Protein modification; protein glycosylation.</text>
</comment>
<organism evidence="22">
    <name type="scientific">Sarcoptes scabiei</name>
    <name type="common">Itch mite</name>
    <name type="synonym">Acarus scabiei</name>
    <dbReference type="NCBI Taxonomy" id="52283"/>
    <lineage>
        <taxon>Eukaryota</taxon>
        <taxon>Metazoa</taxon>
        <taxon>Ecdysozoa</taxon>
        <taxon>Arthropoda</taxon>
        <taxon>Chelicerata</taxon>
        <taxon>Arachnida</taxon>
        <taxon>Acari</taxon>
        <taxon>Acariformes</taxon>
        <taxon>Sarcoptiformes</taxon>
        <taxon>Astigmata</taxon>
        <taxon>Psoroptidia</taxon>
        <taxon>Sarcoptoidea</taxon>
        <taxon>Sarcoptidae</taxon>
        <taxon>Sarcoptinae</taxon>
        <taxon>Sarcoptes</taxon>
    </lineage>
</organism>
<protein>
    <recommendedName>
        <fullName evidence="5 19">Galactosylgalactosylxylosylprotein 3-beta-glucuronosyltransferase</fullName>
        <ecNumber evidence="5 19">2.4.1.135</ecNumber>
    </recommendedName>
</protein>
<evidence type="ECO:0000256" key="11">
    <source>
        <dbReference type="ARBA" id="ARBA00023034"/>
    </source>
</evidence>
<feature type="compositionally biased region" description="Low complexity" evidence="20">
    <location>
        <begin position="115"/>
        <end position="128"/>
    </location>
</feature>
<reference evidence="23" key="3">
    <citation type="submission" date="2022-06" db="UniProtKB">
        <authorList>
            <consortium name="EnsemblMetazoa"/>
        </authorList>
    </citation>
    <scope>IDENTIFICATION</scope>
</reference>
<evidence type="ECO:0000256" key="5">
    <source>
        <dbReference type="ARBA" id="ARBA00012641"/>
    </source>
</evidence>
<keyword evidence="13 18" id="KW-0325">Glycoprotein</keyword>
<keyword evidence="10" id="KW-1133">Transmembrane helix</keyword>
<keyword evidence="12" id="KW-0472">Membrane</keyword>
<dbReference type="OrthoDB" id="675023at2759"/>
<comment type="similarity">
    <text evidence="4 19">Belongs to the glycosyltransferase 43 family.</text>
</comment>
<keyword evidence="11 19" id="KW-0333">Golgi apparatus</keyword>
<evidence type="ECO:0000256" key="2">
    <source>
        <dbReference type="ARBA" id="ARBA00004323"/>
    </source>
</evidence>
<keyword evidence="7" id="KW-0812">Transmembrane</keyword>
<evidence type="ECO:0000313" key="24">
    <source>
        <dbReference type="Proteomes" id="UP000070412"/>
    </source>
</evidence>
<dbReference type="CDD" id="cd00218">
    <property type="entry name" value="GlcAT-I"/>
    <property type="match status" value="1"/>
</dbReference>
<dbReference type="GO" id="GO:0015018">
    <property type="term" value="F:galactosylgalactosylxylosylprotein 3-beta-glucuronosyltransferase activity"/>
    <property type="evidence" value="ECO:0007669"/>
    <property type="project" value="UniProtKB-UniRule"/>
</dbReference>
<dbReference type="EMBL" id="WVUK01000052">
    <property type="protein sequence ID" value="KAF7494795.1"/>
    <property type="molecule type" value="Genomic_DNA"/>
</dbReference>
<dbReference type="GO" id="GO:0005975">
    <property type="term" value="P:carbohydrate metabolic process"/>
    <property type="evidence" value="ECO:0007669"/>
    <property type="project" value="TreeGrafter"/>
</dbReference>
<evidence type="ECO:0000256" key="13">
    <source>
        <dbReference type="ARBA" id="ARBA00023180"/>
    </source>
</evidence>
<evidence type="ECO:0000313" key="22">
    <source>
        <dbReference type="EMBL" id="KAF7494795.1"/>
    </source>
</evidence>
<evidence type="ECO:0000256" key="18">
    <source>
        <dbReference type="PIRSR" id="PIRSR605027-6"/>
    </source>
</evidence>
<dbReference type="Proteomes" id="UP000070412">
    <property type="component" value="Unassembled WGS sequence"/>
</dbReference>
<accession>A0A834RFF9</accession>
<dbReference type="Pfam" id="PF03360">
    <property type="entry name" value="Glyco_transf_43"/>
    <property type="match status" value="1"/>
</dbReference>
<keyword evidence="8 17" id="KW-0479">Metal-binding</keyword>
<gene>
    <name evidence="22" type="ORF">SSS_5877</name>
</gene>
<dbReference type="GO" id="GO:0050650">
    <property type="term" value="P:chondroitin sulfate proteoglycan biosynthetic process"/>
    <property type="evidence" value="ECO:0007669"/>
    <property type="project" value="TreeGrafter"/>
</dbReference>
<evidence type="ECO:0000256" key="10">
    <source>
        <dbReference type="ARBA" id="ARBA00022989"/>
    </source>
</evidence>
<feature type="signal peptide" evidence="21">
    <location>
        <begin position="1"/>
        <end position="30"/>
    </location>
</feature>
<dbReference type="UniPathway" id="UPA00378"/>
<dbReference type="InterPro" id="IPR005027">
    <property type="entry name" value="Glyco_trans_43"/>
</dbReference>
<reference evidence="22" key="2">
    <citation type="submission" date="2020-01" db="EMBL/GenBank/DDBJ databases">
        <authorList>
            <person name="Korhonen P.K.K."/>
            <person name="Guangxu M.G."/>
            <person name="Wang T.W."/>
            <person name="Stroehlein A.J.S."/>
            <person name="Young N.D."/>
            <person name="Ang C.-S.A."/>
            <person name="Fernando D.W.F."/>
            <person name="Lu H.L."/>
            <person name="Taylor S.T."/>
            <person name="Ehtesham M.E.M."/>
            <person name="Najaraj S.H.N."/>
            <person name="Harsha G.H.G."/>
            <person name="Madugundu A.M."/>
            <person name="Renuse S.R."/>
            <person name="Holt D.H."/>
            <person name="Pandey A.P."/>
            <person name="Papenfuss A.P."/>
            <person name="Gasser R.B.G."/>
            <person name="Fischer K.F."/>
        </authorList>
    </citation>
    <scope>NUCLEOTIDE SEQUENCE</scope>
    <source>
        <strain evidence="22">SSS_KF_BRIS2020</strain>
    </source>
</reference>
<dbReference type="FunFam" id="3.90.550.10:FF:000044">
    <property type="entry name" value="Galactosylgalactosylxylosylprotein 3-beta-glucuronosyltransferase"/>
    <property type="match status" value="1"/>
</dbReference>
<sequence length="400" mass="45525">MLPFRINPKPLIGLLLGLPLIFLLIHSKSSISLDRIDAEKNSENNNNNNNADTIVAGENVRQQKSTIIGDVPSENRFLSDQNQSFERGNDSRLLLFQSSSQSQSSSCICDKNDSKVSSSPSSFSSSVSNRKLSFIPNQPVYDQDRILIFLITPTYTRPTQMADMTRLAQTLRLVPDIFWIVVEDSHNKSKCVEDLLNRTNVPYVQLLGPRPLTHLDKRSGRGVSNRLKAFEWLRENYLNSDQKGVIYFADDDNAYDVRIFDEMRDTRRVSMFPVGLISTLGLSTPIVSQKTGKIIGFHDPFIGRRKFAVDMAGFALNLQFFLSQKKATMPFKVGYEEDYFLKSLGIKIWQLEPKAKNCTQVLVWHTKTKPADQPKLTLMRKVTNYNETNLPKLYDNLLDS</sequence>
<evidence type="ECO:0000256" key="9">
    <source>
        <dbReference type="ARBA" id="ARBA00022968"/>
    </source>
</evidence>
<keyword evidence="24" id="KW-1185">Reference proteome</keyword>